<dbReference type="Proteomes" id="UP000256964">
    <property type="component" value="Unassembled WGS sequence"/>
</dbReference>
<proteinExistence type="predicted"/>
<evidence type="ECO:0000313" key="2">
    <source>
        <dbReference type="Proteomes" id="UP000256964"/>
    </source>
</evidence>
<accession>A0A371DVH3</accession>
<keyword evidence="2" id="KW-1185">Reference proteome</keyword>
<organism evidence="1 2">
    <name type="scientific">Lentinus brumalis</name>
    <dbReference type="NCBI Taxonomy" id="2498619"/>
    <lineage>
        <taxon>Eukaryota</taxon>
        <taxon>Fungi</taxon>
        <taxon>Dikarya</taxon>
        <taxon>Basidiomycota</taxon>
        <taxon>Agaricomycotina</taxon>
        <taxon>Agaricomycetes</taxon>
        <taxon>Polyporales</taxon>
        <taxon>Polyporaceae</taxon>
        <taxon>Lentinus</taxon>
    </lineage>
</organism>
<sequence length="158" mass="17478">MSLRSAGFEWYVSAVLHSHLDIVQSHTELLAMIFVRRITSQFSHLLMVEHIVIKRTDTGHSTHWTECYIVTVAIETTARRHVIARGVPIRLSVTSPSCTSSRLAEEDRAALMGRSLVGRTISGLGSCPHLGDQLSACICRLKHDLAHLNAVKPMLNNG</sequence>
<reference evidence="1 2" key="1">
    <citation type="journal article" date="2018" name="Biotechnol. Biofuels">
        <title>Integrative visual omics of the white-rot fungus Polyporus brumalis exposes the biotechnological potential of its oxidative enzymes for delignifying raw plant biomass.</title>
        <authorList>
            <person name="Miyauchi S."/>
            <person name="Rancon A."/>
            <person name="Drula E."/>
            <person name="Hage H."/>
            <person name="Chaduli D."/>
            <person name="Favel A."/>
            <person name="Grisel S."/>
            <person name="Henrissat B."/>
            <person name="Herpoel-Gimbert I."/>
            <person name="Ruiz-Duenas F.J."/>
            <person name="Chevret D."/>
            <person name="Hainaut M."/>
            <person name="Lin J."/>
            <person name="Wang M."/>
            <person name="Pangilinan J."/>
            <person name="Lipzen A."/>
            <person name="Lesage-Meessen L."/>
            <person name="Navarro D."/>
            <person name="Riley R."/>
            <person name="Grigoriev I.V."/>
            <person name="Zhou S."/>
            <person name="Raouche S."/>
            <person name="Rosso M.N."/>
        </authorList>
    </citation>
    <scope>NUCLEOTIDE SEQUENCE [LARGE SCALE GENOMIC DNA]</scope>
    <source>
        <strain evidence="1 2">BRFM 1820</strain>
    </source>
</reference>
<evidence type="ECO:0000313" key="1">
    <source>
        <dbReference type="EMBL" id="RDX56542.1"/>
    </source>
</evidence>
<protein>
    <submittedName>
        <fullName evidence="1">Uncharacterized protein</fullName>
    </submittedName>
</protein>
<dbReference type="AlphaFoldDB" id="A0A371DVH3"/>
<name>A0A371DVH3_9APHY</name>
<dbReference type="EMBL" id="KZ857380">
    <property type="protein sequence ID" value="RDX56542.1"/>
    <property type="molecule type" value="Genomic_DNA"/>
</dbReference>
<gene>
    <name evidence="1" type="ORF">OH76DRAFT_395571</name>
</gene>